<dbReference type="Proteomes" id="UP000077421">
    <property type="component" value="Unassembled WGS sequence"/>
</dbReference>
<gene>
    <name evidence="3" type="ORF">AYW79_15055</name>
    <name evidence="4" type="ORF">B2M26_12815</name>
</gene>
<dbReference type="RefSeq" id="WP_067567638.1">
    <property type="nucleotide sequence ID" value="NZ_LSUQ01000098.1"/>
</dbReference>
<dbReference type="Proteomes" id="UP000190229">
    <property type="component" value="Unassembled WGS sequence"/>
</dbReference>
<keyword evidence="4" id="KW-0238">DNA-binding</keyword>
<dbReference type="OrthoDB" id="2868166at2"/>
<dbReference type="STRING" id="1765683.B2M26_12815"/>
<reference evidence="3 5" key="1">
    <citation type="submission" date="2016-02" db="EMBL/GenBank/DDBJ databases">
        <title>Draft genome sequence of Acidibacillus ferrooxidans SLC66.</title>
        <authorList>
            <person name="Oliveira G."/>
            <person name="Nancucheo I."/>
            <person name="Dall'Agnol H."/>
            <person name="Johnson B."/>
            <person name="Oliveira R."/>
            <person name="Nunes G.L."/>
            <person name="Tzotzos G."/>
            <person name="Orellana S.C."/>
            <person name="Salim A.C."/>
            <person name="Araujo F.M."/>
        </authorList>
    </citation>
    <scope>NUCLEOTIDE SEQUENCE [LARGE SCALE GENOMIC DNA]</scope>
    <source>
        <strain evidence="3 5">SLC66</strain>
    </source>
</reference>
<feature type="domain" description="Helix-turn-helix" evidence="2">
    <location>
        <begin position="3"/>
        <end position="51"/>
    </location>
</feature>
<sequence length="166" mass="18200">MEFTTYEVAYRLGVSEETVRRWIRTGLLPAVDQGGKYLIKDEDLQSFLRRRGTPAGRAMNWLATVSSAGVRAAAPGIAFAANNMVTSAALSGLRLYKVLAGDEAVSSDEMSHLLDEIDKSAATLRENLVTLEEQRQKVEGSLAELDEIKQRLLQKNRESSNASPTA</sequence>
<dbReference type="Pfam" id="PF12728">
    <property type="entry name" value="HTH_17"/>
    <property type="match status" value="1"/>
</dbReference>
<name>A0A162RSF4_9BACL</name>
<proteinExistence type="predicted"/>
<dbReference type="InterPro" id="IPR009061">
    <property type="entry name" value="DNA-bd_dom_put_sf"/>
</dbReference>
<dbReference type="NCBIfam" id="TIGR01764">
    <property type="entry name" value="excise"/>
    <property type="match status" value="1"/>
</dbReference>
<dbReference type="GO" id="GO:0003677">
    <property type="term" value="F:DNA binding"/>
    <property type="evidence" value="ECO:0007669"/>
    <property type="project" value="UniProtKB-KW"/>
</dbReference>
<dbReference type="Gene3D" id="1.10.1660.10">
    <property type="match status" value="1"/>
</dbReference>
<accession>A0A162RSF4</accession>
<dbReference type="EMBL" id="LSUQ01000098">
    <property type="protein sequence ID" value="OAG84791.1"/>
    <property type="molecule type" value="Genomic_DNA"/>
</dbReference>
<dbReference type="AlphaFoldDB" id="A0A162RSF4"/>
<dbReference type="EMBL" id="MWPS01000038">
    <property type="protein sequence ID" value="OPG15335.1"/>
    <property type="molecule type" value="Genomic_DNA"/>
</dbReference>
<dbReference type="InterPro" id="IPR041657">
    <property type="entry name" value="HTH_17"/>
</dbReference>
<comment type="caution">
    <text evidence="4">The sequence shown here is derived from an EMBL/GenBank/DDBJ whole genome shotgun (WGS) entry which is preliminary data.</text>
</comment>
<reference evidence="4 6" key="2">
    <citation type="submission" date="2017-02" db="EMBL/GenBank/DDBJ databases">
        <title>Draft genome of Acidibacillus ferrooxidans Huett2.</title>
        <authorList>
            <person name="Schopf S."/>
        </authorList>
    </citation>
    <scope>NUCLEOTIDE SEQUENCE [LARGE SCALE GENOMIC DNA]</scope>
    <source>
        <strain evidence="4 6">Huett2</strain>
    </source>
</reference>
<evidence type="ECO:0000259" key="2">
    <source>
        <dbReference type="Pfam" id="PF12728"/>
    </source>
</evidence>
<keyword evidence="1" id="KW-0175">Coiled coil</keyword>
<dbReference type="SUPFAM" id="SSF46955">
    <property type="entry name" value="Putative DNA-binding domain"/>
    <property type="match status" value="1"/>
</dbReference>
<evidence type="ECO:0000313" key="6">
    <source>
        <dbReference type="Proteomes" id="UP000190229"/>
    </source>
</evidence>
<evidence type="ECO:0000313" key="5">
    <source>
        <dbReference type="Proteomes" id="UP000077421"/>
    </source>
</evidence>
<dbReference type="InterPro" id="IPR010093">
    <property type="entry name" value="SinI_DNA-bd"/>
</dbReference>
<evidence type="ECO:0000313" key="3">
    <source>
        <dbReference type="EMBL" id="OAG84791.1"/>
    </source>
</evidence>
<evidence type="ECO:0000313" key="4">
    <source>
        <dbReference type="EMBL" id="OPG15335.1"/>
    </source>
</evidence>
<evidence type="ECO:0000256" key="1">
    <source>
        <dbReference type="SAM" id="Coils"/>
    </source>
</evidence>
<feature type="coiled-coil region" evidence="1">
    <location>
        <begin position="114"/>
        <end position="162"/>
    </location>
</feature>
<keyword evidence="6" id="KW-1185">Reference proteome</keyword>
<organism evidence="4 6">
    <name type="scientific">Ferroacidibacillus organovorans</name>
    <dbReference type="NCBI Taxonomy" id="1765683"/>
    <lineage>
        <taxon>Bacteria</taxon>
        <taxon>Bacillati</taxon>
        <taxon>Bacillota</taxon>
        <taxon>Bacilli</taxon>
        <taxon>Bacillales</taxon>
        <taxon>Alicyclobacillaceae</taxon>
        <taxon>Ferroacidibacillus</taxon>
    </lineage>
</organism>
<protein>
    <submittedName>
        <fullName evidence="4">DNA-binding protein</fullName>
    </submittedName>
</protein>